<dbReference type="PANTHER" id="PTHR12526:SF629">
    <property type="entry name" value="TEICHURONIC ACID BIOSYNTHESIS GLYCOSYLTRANSFERASE TUAH-RELATED"/>
    <property type="match status" value="1"/>
</dbReference>
<evidence type="ECO:0000256" key="2">
    <source>
        <dbReference type="ARBA" id="ARBA00022679"/>
    </source>
</evidence>
<accession>A0A434AZ35</accession>
<dbReference type="AlphaFoldDB" id="A0A434AZ35"/>
<dbReference type="Proteomes" id="UP000282985">
    <property type="component" value="Unassembled WGS sequence"/>
</dbReference>
<comment type="caution">
    <text evidence="3">The sequence shown here is derived from an EMBL/GenBank/DDBJ whole genome shotgun (WGS) entry which is preliminary data.</text>
</comment>
<keyword evidence="1" id="KW-0328">Glycosyltransferase</keyword>
<dbReference type="SUPFAM" id="SSF53756">
    <property type="entry name" value="UDP-Glycosyltransferase/glycogen phosphorylase"/>
    <property type="match status" value="1"/>
</dbReference>
<reference evidence="3 4" key="1">
    <citation type="submission" date="2018-11" db="EMBL/GenBank/DDBJ databases">
        <title>Parancylomarina longa gen. nov., sp. nov., isolated from sediments of southern Okinawa.</title>
        <authorList>
            <person name="Fu T."/>
        </authorList>
    </citation>
    <scope>NUCLEOTIDE SEQUENCE [LARGE SCALE GENOMIC DNA]</scope>
    <source>
        <strain evidence="3 4">T3-2 S1-C</strain>
    </source>
</reference>
<gene>
    <name evidence="3" type="ORF">DLK05_00560</name>
</gene>
<sequence>MQKKKLLLISPSQFGYLTDYYYYCKYLKEEYLITVLCFDEGLKKVSLCDVQIKYVPLAGNRITRYLRWLKYVYLEISQSNYDIVFSYSFKFCFLLKLLSAKKQIVLDVRTGSVKENPLINWFQNWQLRFESYFFDHITIISRGLIKHLNLNPKKCHWLPLGAEKLNNSNCGYNSMKLLYVGTLNHRKLHETVLGFSMFHKKYGVDIACTYNIFGFGSEIEENLLRETINDLNLNAIVKFHGRKNLHEIHDYYRESNIGICYIPITPYFDFQPPTKTFEYILAGMVCIGTATFENSNLLTEENGILCNDSSSSFCNALVKYYHNRNNYTYSSVVNSLANYTWDRIINTNLKPYLNMLISDA</sequence>
<dbReference type="PANTHER" id="PTHR12526">
    <property type="entry name" value="GLYCOSYLTRANSFERASE"/>
    <property type="match status" value="1"/>
</dbReference>
<dbReference type="GO" id="GO:0016757">
    <property type="term" value="F:glycosyltransferase activity"/>
    <property type="evidence" value="ECO:0007669"/>
    <property type="project" value="UniProtKB-KW"/>
</dbReference>
<evidence type="ECO:0000256" key="1">
    <source>
        <dbReference type="ARBA" id="ARBA00022676"/>
    </source>
</evidence>
<keyword evidence="4" id="KW-1185">Reference proteome</keyword>
<dbReference type="RefSeq" id="WP_127342020.1">
    <property type="nucleotide sequence ID" value="NZ_RJJX01000001.1"/>
</dbReference>
<dbReference type="Gene3D" id="3.40.50.2000">
    <property type="entry name" value="Glycogen Phosphorylase B"/>
    <property type="match status" value="2"/>
</dbReference>
<organism evidence="3 4">
    <name type="scientific">Ancylomarina longa</name>
    <dbReference type="NCBI Taxonomy" id="2487017"/>
    <lineage>
        <taxon>Bacteria</taxon>
        <taxon>Pseudomonadati</taxon>
        <taxon>Bacteroidota</taxon>
        <taxon>Bacteroidia</taxon>
        <taxon>Marinilabiliales</taxon>
        <taxon>Marinifilaceae</taxon>
        <taxon>Ancylomarina</taxon>
    </lineage>
</organism>
<keyword evidence="2 3" id="KW-0808">Transferase</keyword>
<evidence type="ECO:0000313" key="3">
    <source>
        <dbReference type="EMBL" id="RUT79881.1"/>
    </source>
</evidence>
<dbReference type="OrthoDB" id="1099934at2"/>
<name>A0A434AZ35_9BACT</name>
<proteinExistence type="predicted"/>
<protein>
    <submittedName>
        <fullName evidence="3">Glycosyltransferase</fullName>
    </submittedName>
</protein>
<dbReference type="EMBL" id="RJJX01000001">
    <property type="protein sequence ID" value="RUT79881.1"/>
    <property type="molecule type" value="Genomic_DNA"/>
</dbReference>
<evidence type="ECO:0000313" key="4">
    <source>
        <dbReference type="Proteomes" id="UP000282985"/>
    </source>
</evidence>